<dbReference type="GO" id="GO:0008168">
    <property type="term" value="F:methyltransferase activity"/>
    <property type="evidence" value="ECO:0007669"/>
    <property type="project" value="UniProtKB-KW"/>
</dbReference>
<dbReference type="InterPro" id="IPR029063">
    <property type="entry name" value="SAM-dependent_MTases_sf"/>
</dbReference>
<dbReference type="Proteomes" id="UP001549076">
    <property type="component" value="Unassembled WGS sequence"/>
</dbReference>
<dbReference type="InterPro" id="IPR006342">
    <property type="entry name" value="FkbM_mtfrase"/>
</dbReference>
<dbReference type="InterPro" id="IPR052514">
    <property type="entry name" value="SAM-dependent_MTase"/>
</dbReference>
<organism evidence="2 3">
    <name type="scientific">Aquamicrobium terrae</name>
    <dbReference type="NCBI Taxonomy" id="1324945"/>
    <lineage>
        <taxon>Bacteria</taxon>
        <taxon>Pseudomonadati</taxon>
        <taxon>Pseudomonadota</taxon>
        <taxon>Alphaproteobacteria</taxon>
        <taxon>Hyphomicrobiales</taxon>
        <taxon>Phyllobacteriaceae</taxon>
        <taxon>Aquamicrobium</taxon>
    </lineage>
</organism>
<protein>
    <submittedName>
        <fullName evidence="2">FkbM family methyltransferase</fullName>
    </submittedName>
</protein>
<keyword evidence="3" id="KW-1185">Reference proteome</keyword>
<dbReference type="PANTHER" id="PTHR34203:SF15">
    <property type="entry name" value="SLL1173 PROTEIN"/>
    <property type="match status" value="1"/>
</dbReference>
<sequence length="244" mass="25984">MTGLATTLGLARSLAIYRARPWRIGRLATFYRQFLSPGDIAFDIGAHVGNRALAMARAGAHVVALEPQAPFHAFLVRTMPSAVTVLPLAAGPVEGEGSMAVSRRHPTVSSLAPGFGAAMARRDASFRNVAWDGEQLVRVTTLDALRKVHGNPAFVKIDVEGYEADVLAGLSHPVPALAFEHLPAAADVTRACVSRLSRLGPYRFNLVSGERPAFLLPAWVEGATILDAAARSGRAGDIYARLEP</sequence>
<dbReference type="EMBL" id="JBEPML010000012">
    <property type="protein sequence ID" value="MET3793149.1"/>
    <property type="molecule type" value="Genomic_DNA"/>
</dbReference>
<dbReference type="Pfam" id="PF05050">
    <property type="entry name" value="Methyltransf_21"/>
    <property type="match status" value="1"/>
</dbReference>
<proteinExistence type="predicted"/>
<keyword evidence="2" id="KW-0489">Methyltransferase</keyword>
<dbReference type="Gene3D" id="3.40.50.150">
    <property type="entry name" value="Vaccinia Virus protein VP39"/>
    <property type="match status" value="1"/>
</dbReference>
<comment type="caution">
    <text evidence="2">The sequence shown here is derived from an EMBL/GenBank/DDBJ whole genome shotgun (WGS) entry which is preliminary data.</text>
</comment>
<dbReference type="PANTHER" id="PTHR34203">
    <property type="entry name" value="METHYLTRANSFERASE, FKBM FAMILY PROTEIN"/>
    <property type="match status" value="1"/>
</dbReference>
<evidence type="ECO:0000259" key="1">
    <source>
        <dbReference type="Pfam" id="PF05050"/>
    </source>
</evidence>
<gene>
    <name evidence="2" type="ORF">ABID37_003373</name>
</gene>
<reference evidence="2 3" key="1">
    <citation type="submission" date="2024-06" db="EMBL/GenBank/DDBJ databases">
        <title>Genomic Encyclopedia of Type Strains, Phase IV (KMG-IV): sequencing the most valuable type-strain genomes for metagenomic binning, comparative biology and taxonomic classification.</title>
        <authorList>
            <person name="Goeker M."/>
        </authorList>
    </citation>
    <scope>NUCLEOTIDE SEQUENCE [LARGE SCALE GENOMIC DNA]</scope>
    <source>
        <strain evidence="2 3">DSM 27865</strain>
    </source>
</reference>
<evidence type="ECO:0000313" key="2">
    <source>
        <dbReference type="EMBL" id="MET3793149.1"/>
    </source>
</evidence>
<evidence type="ECO:0000313" key="3">
    <source>
        <dbReference type="Proteomes" id="UP001549076"/>
    </source>
</evidence>
<name>A0ABV2N273_9HYPH</name>
<dbReference type="RefSeq" id="WP_354196818.1">
    <property type="nucleotide sequence ID" value="NZ_JBEPML010000012.1"/>
</dbReference>
<dbReference type="SUPFAM" id="SSF53335">
    <property type="entry name" value="S-adenosyl-L-methionine-dependent methyltransferases"/>
    <property type="match status" value="1"/>
</dbReference>
<feature type="domain" description="Methyltransferase FkbM" evidence="1">
    <location>
        <begin position="43"/>
        <end position="172"/>
    </location>
</feature>
<dbReference type="GO" id="GO:0032259">
    <property type="term" value="P:methylation"/>
    <property type="evidence" value="ECO:0007669"/>
    <property type="project" value="UniProtKB-KW"/>
</dbReference>
<keyword evidence="2" id="KW-0808">Transferase</keyword>
<dbReference type="NCBIfam" id="TIGR01444">
    <property type="entry name" value="fkbM_fam"/>
    <property type="match status" value="1"/>
</dbReference>
<accession>A0ABV2N273</accession>